<comment type="caution">
    <text evidence="1">The sequence shown here is derived from an EMBL/GenBank/DDBJ whole genome shotgun (WGS) entry which is preliminary data.</text>
</comment>
<dbReference type="RefSeq" id="WP_192509527.1">
    <property type="nucleotide sequence ID" value="NZ_AQGV01000015.1"/>
</dbReference>
<sequence length="179" mass="20562">MVTSLGNQNLIDNQLWQVYCDIYFSGYLRKQPLLHSLNNKKGAVISIWNPLGGHFCQLKNNQLGRAKRTLLRHVNHTHFLLWGCSKDFTYRELSVFIEVNQNEAQRFAKLAQQLAYYYIEDGMLVLKSTYQVNTQQELGKLSKHIITRPNSLGLSNLTSGLGKGFGIENFLKTNLRTIQ</sequence>
<evidence type="ECO:0000313" key="1">
    <source>
        <dbReference type="EMBL" id="MBE0370408.1"/>
    </source>
</evidence>
<name>A0ABR9EHC9_9GAMM</name>
<dbReference type="Proteomes" id="UP000615755">
    <property type="component" value="Unassembled WGS sequence"/>
</dbReference>
<reference evidence="1 2" key="1">
    <citation type="submission" date="2015-03" db="EMBL/GenBank/DDBJ databases">
        <title>Genome sequence of Pseudoalteromonas aurantia.</title>
        <authorList>
            <person name="Xie B.-B."/>
            <person name="Rong J.-C."/>
            <person name="Qin Q.-L."/>
            <person name="Zhang Y.-Z."/>
        </authorList>
    </citation>
    <scope>NUCLEOTIDE SEQUENCE [LARGE SCALE GENOMIC DNA]</scope>
    <source>
        <strain evidence="1 2">208</strain>
    </source>
</reference>
<organism evidence="1 2">
    <name type="scientific">Pseudoalteromonas aurantia 208</name>
    <dbReference type="NCBI Taxonomy" id="1314867"/>
    <lineage>
        <taxon>Bacteria</taxon>
        <taxon>Pseudomonadati</taxon>
        <taxon>Pseudomonadota</taxon>
        <taxon>Gammaproteobacteria</taxon>
        <taxon>Alteromonadales</taxon>
        <taxon>Pseudoalteromonadaceae</taxon>
        <taxon>Pseudoalteromonas</taxon>
    </lineage>
</organism>
<gene>
    <name evidence="1" type="ORF">PAUR_b0446</name>
</gene>
<protein>
    <submittedName>
        <fullName evidence="1">Uncharacterized protein</fullName>
    </submittedName>
</protein>
<evidence type="ECO:0000313" key="2">
    <source>
        <dbReference type="Proteomes" id="UP000615755"/>
    </source>
</evidence>
<accession>A0ABR9EHC9</accession>
<keyword evidence="2" id="KW-1185">Reference proteome</keyword>
<dbReference type="EMBL" id="AQGV01000015">
    <property type="protein sequence ID" value="MBE0370408.1"/>
    <property type="molecule type" value="Genomic_DNA"/>
</dbReference>
<proteinExistence type="predicted"/>